<evidence type="ECO:0000256" key="5">
    <source>
        <dbReference type="ARBA" id="ARBA00048470"/>
    </source>
</evidence>
<dbReference type="Pfam" id="PF22451">
    <property type="entry name" value="NirdL-like_HTH"/>
    <property type="match status" value="1"/>
</dbReference>
<dbReference type="Pfam" id="PF17805">
    <property type="entry name" value="AsnC_trans_reg2"/>
    <property type="match status" value="1"/>
</dbReference>
<dbReference type="Proteomes" id="UP000001572">
    <property type="component" value="Chromosome"/>
</dbReference>
<dbReference type="SUPFAM" id="SSF46785">
    <property type="entry name" value="Winged helix' DNA-binding domain"/>
    <property type="match status" value="1"/>
</dbReference>
<comment type="similarity">
    <text evidence="3">Belongs to the Ahb/Nir family.</text>
</comment>
<evidence type="ECO:0000313" key="8">
    <source>
        <dbReference type="EMBL" id="ABR46293.1"/>
    </source>
</evidence>
<evidence type="ECO:0000259" key="7">
    <source>
        <dbReference type="Pfam" id="PF22451"/>
    </source>
</evidence>
<protein>
    <recommendedName>
        <fullName evidence="4">siroheme decarboxylase</fullName>
        <ecNumber evidence="4">4.1.1.111</ecNumber>
    </recommendedName>
</protein>
<dbReference type="EMBL" id="CP000724">
    <property type="protein sequence ID" value="ABR46293.1"/>
    <property type="molecule type" value="Genomic_DNA"/>
</dbReference>
<comment type="catalytic activity">
    <reaction evidence="5">
        <text>siroheme + 2 H(+) = 12,18-didecarboxysiroheme + 2 CO2</text>
        <dbReference type="Rhea" id="RHEA:19093"/>
        <dbReference type="ChEBI" id="CHEBI:15378"/>
        <dbReference type="ChEBI" id="CHEBI:16526"/>
        <dbReference type="ChEBI" id="CHEBI:60052"/>
        <dbReference type="ChEBI" id="CHEBI:140497"/>
        <dbReference type="EC" id="4.1.1.111"/>
    </reaction>
</comment>
<dbReference type="InterPro" id="IPR050684">
    <property type="entry name" value="HTH-Siroheme_Decarb"/>
</dbReference>
<evidence type="ECO:0000256" key="4">
    <source>
        <dbReference type="ARBA" id="ARBA00023471"/>
    </source>
</evidence>
<dbReference type="Gene3D" id="1.10.10.10">
    <property type="entry name" value="Winged helix-like DNA-binding domain superfamily/Winged helix DNA-binding domain"/>
    <property type="match status" value="1"/>
</dbReference>
<dbReference type="SMART" id="SM00344">
    <property type="entry name" value="HTH_ASNC"/>
    <property type="match status" value="1"/>
</dbReference>
<dbReference type="InterPro" id="IPR040523">
    <property type="entry name" value="AsnC_trans_reg2"/>
</dbReference>
<feature type="domain" description="Siroheme decarboxylase NirL-like HTH" evidence="7">
    <location>
        <begin position="5"/>
        <end position="51"/>
    </location>
</feature>
<dbReference type="HOGENOM" id="CLU_112007_1_0_9"/>
<dbReference type="InterPro" id="IPR053953">
    <property type="entry name" value="NirdL-like_HTH"/>
</dbReference>
<dbReference type="InterPro" id="IPR019888">
    <property type="entry name" value="Tscrpt_reg_AsnC-like"/>
</dbReference>
<dbReference type="GO" id="GO:0016829">
    <property type="term" value="F:lyase activity"/>
    <property type="evidence" value="ECO:0007669"/>
    <property type="project" value="UniProtKB-KW"/>
</dbReference>
<dbReference type="KEGG" id="amt:Amet_0050"/>
<gene>
    <name evidence="8" type="ordered locus">Amet_0050</name>
</gene>
<reference evidence="9" key="1">
    <citation type="journal article" date="2016" name="Genome Announc.">
        <title>Complete genome sequence of Alkaliphilus metalliredigens strain QYMF, an alkaliphilic and metal-reducing bacterium isolated from borax-contaminated leachate ponds.</title>
        <authorList>
            <person name="Hwang C."/>
            <person name="Copeland A."/>
            <person name="Lucas S."/>
            <person name="Lapidus A."/>
            <person name="Barry K."/>
            <person name="Detter J.C."/>
            <person name="Glavina Del Rio T."/>
            <person name="Hammon N."/>
            <person name="Israni S."/>
            <person name="Dalin E."/>
            <person name="Tice H."/>
            <person name="Pitluck S."/>
            <person name="Chertkov O."/>
            <person name="Brettin T."/>
            <person name="Bruce D."/>
            <person name="Han C."/>
            <person name="Schmutz J."/>
            <person name="Larimer F."/>
            <person name="Land M.L."/>
            <person name="Hauser L."/>
            <person name="Kyrpides N."/>
            <person name="Mikhailova N."/>
            <person name="Ye Q."/>
            <person name="Zhou J."/>
            <person name="Richardson P."/>
            <person name="Fields M.W."/>
        </authorList>
    </citation>
    <scope>NUCLEOTIDE SEQUENCE [LARGE SCALE GENOMIC DNA]</scope>
    <source>
        <strain evidence="9">QYMF</strain>
    </source>
</reference>
<organism evidence="8 9">
    <name type="scientific">Alkaliphilus metalliredigens (strain QYMF)</name>
    <dbReference type="NCBI Taxonomy" id="293826"/>
    <lineage>
        <taxon>Bacteria</taxon>
        <taxon>Bacillati</taxon>
        <taxon>Bacillota</taxon>
        <taxon>Clostridia</taxon>
        <taxon>Peptostreptococcales</taxon>
        <taxon>Natronincolaceae</taxon>
        <taxon>Alkaliphilus</taxon>
    </lineage>
</organism>
<proteinExistence type="inferred from homology"/>
<dbReference type="EC" id="4.1.1.111" evidence="4"/>
<dbReference type="InterPro" id="IPR036388">
    <property type="entry name" value="WH-like_DNA-bd_sf"/>
</dbReference>
<dbReference type="eggNOG" id="COG1522">
    <property type="taxonomic scope" value="Bacteria"/>
</dbReference>
<name>A6TJC5_ALKMQ</name>
<dbReference type="InterPro" id="IPR036390">
    <property type="entry name" value="WH_DNA-bd_sf"/>
</dbReference>
<evidence type="ECO:0000259" key="6">
    <source>
        <dbReference type="Pfam" id="PF17805"/>
    </source>
</evidence>
<sequence length="152" mass="17346">MDKIDGQLLTLIQRDFPVTSRPYAFLGDQLGLSEADVITRISNLKNQGFIRRVGGVFDSRKLGYTSTLCALKVPENRIHQVKQIINEIPGVTHNYLRNHEYNMWFTLIAPSNEVIVDTLTSLKLKTNLDQLMNLPATQFFKINVHFKLQEGS</sequence>
<comment type="pathway">
    <text evidence="2">Porphyrin-containing compound metabolism.</text>
</comment>
<dbReference type="Gene3D" id="3.30.70.3460">
    <property type="match status" value="1"/>
</dbReference>
<keyword evidence="1" id="KW-0456">Lyase</keyword>
<dbReference type="RefSeq" id="WP_011971202.1">
    <property type="nucleotide sequence ID" value="NC_009633.1"/>
</dbReference>
<dbReference type="PANTHER" id="PTHR43413">
    <property type="entry name" value="TRANSCRIPTIONAL REGULATOR, ASNC FAMILY"/>
    <property type="match status" value="1"/>
</dbReference>
<accession>A6TJC5</accession>
<dbReference type="PANTHER" id="PTHR43413:SF1">
    <property type="entry name" value="SIROHEME DECARBOXYLASE NIRL SUBUNIT"/>
    <property type="match status" value="1"/>
</dbReference>
<evidence type="ECO:0000256" key="2">
    <source>
        <dbReference type="ARBA" id="ARBA00023444"/>
    </source>
</evidence>
<feature type="domain" description="Siroheme decarboxylase AsnC-like ligand binding" evidence="6">
    <location>
        <begin position="61"/>
        <end position="141"/>
    </location>
</feature>
<evidence type="ECO:0000313" key="9">
    <source>
        <dbReference type="Proteomes" id="UP000001572"/>
    </source>
</evidence>
<dbReference type="AlphaFoldDB" id="A6TJC5"/>
<dbReference type="STRING" id="293826.Amet_0050"/>
<evidence type="ECO:0000256" key="1">
    <source>
        <dbReference type="ARBA" id="ARBA00023239"/>
    </source>
</evidence>
<keyword evidence="9" id="KW-1185">Reference proteome</keyword>
<evidence type="ECO:0000256" key="3">
    <source>
        <dbReference type="ARBA" id="ARBA00023457"/>
    </source>
</evidence>